<dbReference type="Proteomes" id="UP000782610">
    <property type="component" value="Unassembled WGS sequence"/>
</dbReference>
<evidence type="ECO:0000256" key="1">
    <source>
        <dbReference type="SAM" id="Phobius"/>
    </source>
</evidence>
<evidence type="ECO:0000313" key="2">
    <source>
        <dbReference type="EMBL" id="MBI4922561.1"/>
    </source>
</evidence>
<name>A0A933L2V2_9HYPH</name>
<evidence type="ECO:0000313" key="3">
    <source>
        <dbReference type="Proteomes" id="UP000782610"/>
    </source>
</evidence>
<gene>
    <name evidence="2" type="ORF">HY834_12510</name>
</gene>
<accession>A0A933L2V2</accession>
<feature type="transmembrane region" description="Helical" evidence="1">
    <location>
        <begin position="55"/>
        <end position="75"/>
    </location>
</feature>
<comment type="caution">
    <text evidence="2">The sequence shown here is derived from an EMBL/GenBank/DDBJ whole genome shotgun (WGS) entry which is preliminary data.</text>
</comment>
<dbReference type="EMBL" id="JACRAF010000033">
    <property type="protein sequence ID" value="MBI4922561.1"/>
    <property type="molecule type" value="Genomic_DNA"/>
</dbReference>
<dbReference type="AlphaFoldDB" id="A0A933L2V2"/>
<feature type="transmembrane region" description="Helical" evidence="1">
    <location>
        <begin position="31"/>
        <end position="49"/>
    </location>
</feature>
<proteinExistence type="predicted"/>
<reference evidence="2" key="1">
    <citation type="submission" date="2020-07" db="EMBL/GenBank/DDBJ databases">
        <title>Huge and variable diversity of episymbiotic CPR bacteria and DPANN archaea in groundwater ecosystems.</title>
        <authorList>
            <person name="He C.Y."/>
            <person name="Keren R."/>
            <person name="Whittaker M."/>
            <person name="Farag I.F."/>
            <person name="Doudna J."/>
            <person name="Cate J.H.D."/>
            <person name="Banfield J.F."/>
        </authorList>
    </citation>
    <scope>NUCLEOTIDE SEQUENCE</scope>
    <source>
        <strain evidence="2">NC_groundwater_1586_Pr3_B-0.1um_66_15</strain>
    </source>
</reference>
<sequence>MAAEPNKIVAFLGELFDPDENLGRTNSAERATMVVVGSVAAVFAAAPGWNSGGLGGALLYGLVAGGVGAFFGPLVRLAFAKVLTFGLGMAILGGAILLVTAFFALLWGVGK</sequence>
<feature type="transmembrane region" description="Helical" evidence="1">
    <location>
        <begin position="82"/>
        <end position="109"/>
    </location>
</feature>
<organism evidence="2 3">
    <name type="scientific">Devosia nanyangense</name>
    <dbReference type="NCBI Taxonomy" id="1228055"/>
    <lineage>
        <taxon>Bacteria</taxon>
        <taxon>Pseudomonadati</taxon>
        <taxon>Pseudomonadota</taxon>
        <taxon>Alphaproteobacteria</taxon>
        <taxon>Hyphomicrobiales</taxon>
        <taxon>Devosiaceae</taxon>
        <taxon>Devosia</taxon>
    </lineage>
</organism>
<keyword evidence="1" id="KW-0812">Transmembrane</keyword>
<protein>
    <submittedName>
        <fullName evidence="2">Uncharacterized protein</fullName>
    </submittedName>
</protein>
<keyword evidence="1" id="KW-1133">Transmembrane helix</keyword>
<keyword evidence="1" id="KW-0472">Membrane</keyword>